<dbReference type="AlphaFoldDB" id="A0A235BVC8"/>
<protein>
    <submittedName>
        <fullName evidence="1">Uncharacterized protein</fullName>
    </submittedName>
</protein>
<dbReference type="EMBL" id="NOZP01000066">
    <property type="protein sequence ID" value="OYD16181.1"/>
    <property type="molecule type" value="Genomic_DNA"/>
</dbReference>
<evidence type="ECO:0000313" key="1">
    <source>
        <dbReference type="EMBL" id="OYD16181.1"/>
    </source>
</evidence>
<accession>A0A235BVC8</accession>
<reference evidence="1 2" key="1">
    <citation type="submission" date="2017-07" db="EMBL/GenBank/DDBJ databases">
        <title>Recovery of genomes from metagenomes via a dereplication, aggregation, and scoring strategy.</title>
        <authorList>
            <person name="Sieber C.M."/>
            <person name="Probst A.J."/>
            <person name="Sharrar A."/>
            <person name="Thomas B.C."/>
            <person name="Hess M."/>
            <person name="Tringe S.G."/>
            <person name="Banfield J.F."/>
        </authorList>
    </citation>
    <scope>NUCLEOTIDE SEQUENCE [LARGE SCALE GENOMIC DNA]</scope>
    <source>
        <strain evidence="1">JGI_Cruoil_03_51_56</strain>
    </source>
</reference>
<feature type="non-terminal residue" evidence="1">
    <location>
        <position position="850"/>
    </location>
</feature>
<dbReference type="Proteomes" id="UP000215559">
    <property type="component" value="Unassembled WGS sequence"/>
</dbReference>
<gene>
    <name evidence="1" type="ORF">CH330_03555</name>
</gene>
<evidence type="ECO:0000313" key="2">
    <source>
        <dbReference type="Proteomes" id="UP000215559"/>
    </source>
</evidence>
<organism evidence="1 2">
    <name type="scientific">candidate division WOR-3 bacterium JGI_Cruoil_03_51_56</name>
    <dbReference type="NCBI Taxonomy" id="1973747"/>
    <lineage>
        <taxon>Bacteria</taxon>
        <taxon>Bacteria division WOR-3</taxon>
    </lineage>
</organism>
<name>A0A235BVC8_UNCW3</name>
<proteinExistence type="predicted"/>
<comment type="caution">
    <text evidence="1">The sequence shown here is derived from an EMBL/GenBank/DDBJ whole genome shotgun (WGS) entry which is preliminary data.</text>
</comment>
<sequence length="850" mass="94781">MQKWWAVAVILAVAFPLGATVLEKEGLSALLARRSAVCPRPLPGYRIPERNSQGFAGTSWFSSDSVIRNDFVCNDDETGGCKQNGSSIGVDGQGNFVVSWFGFRDGDTDIRFQWFDSAGNPVGSNERINTDATMGWQGGPSSAMGPDGRFLFSWEDRREIGNSDVFCQRFDTTGQRINDNFRVSDSGVPGDQSISGVHLGPGGRFLIAWDDRRFGITGDIFAQFFNPDGSPMDTNFRVNDDPIGYGNQYEPEVCGDDSGRFVVTWMDGRSGNWNIFSQRFDSQSRRLGSNIQVTTDDSIQWAPGLGVAPSGRFLVCWDDRRMGEYDVYAQWYSATGESLGDNFRVNDDQGNTDQYNSAAAGNRFGEFLLVWTDRRNGNEDIYGQFYSADREPIGSNFIVNDDGSDENQGAPAVASTPDGGYWVSWADSRDGNLDIYCRRLNRNGPVGSSFRVNDDSASSLQRVSSIAMDCHGMTVVAWEDERNGNTDIYRCILDSTGQPLGSNRRLNDDGPDRAPQYYAAAAAGKGRFLVTWSDGRDGFDIYGQFLDAWGQPIGGNQCINSDTGGAVQWYPYCAMDTSNRSVVVWMDTRQDRYRVLARLYGPDCNPVGPEFPVSDDSGSQYYASVAKNDNGRFVVSWMDYREDKSNIYCQVFQADGARIAGNIKVNTDTSEVYQGYPACAIANSGNLAVAWEDTRNHRYDVYIQWFDSLGNRLGGNERVNDNSQETDSYSPTCAFDRNGRLAVMFNDERDFPGSPEIYCQRFSADRNRISNNKRINQPRLFPNNHHWTVGQSVAVSDDVIACAWTDNRRHQGWDIFAKFTDWNLIEHSSQSPALQTCWLRPTVSGNGRFC</sequence>